<dbReference type="AlphaFoldDB" id="A0A0G2Z967"/>
<organism evidence="1 2">
    <name type="scientific">Kosmotoga pacifica</name>
    <dbReference type="NCBI Taxonomy" id="1330330"/>
    <lineage>
        <taxon>Bacteria</taxon>
        <taxon>Thermotogati</taxon>
        <taxon>Thermotogota</taxon>
        <taxon>Thermotogae</taxon>
        <taxon>Kosmotogales</taxon>
        <taxon>Kosmotogaceae</taxon>
        <taxon>Kosmotoga</taxon>
    </lineage>
</organism>
<gene>
    <name evidence="1" type="ORF">IX53_00900</name>
</gene>
<sequence>MKRIGILIMILGLTSMFFASDIFFGVGADLYGVTVSLDEFELDELEINFDDFSGASVFTQVDLAFFTAQFLVGRYDNFTGDFYQFARPKVSLGVNFKIPILIFYLKGQVLSPLPKLLDYAKGFIDFADLYLLTRFGVGMKLSKFFVEAGMSSGSFVANLNRFNPFEVPYVSFGVAF</sequence>
<dbReference type="Proteomes" id="UP000035159">
    <property type="component" value="Chromosome"/>
</dbReference>
<name>A0A0G2Z967_9BACT</name>
<evidence type="ECO:0000313" key="1">
    <source>
        <dbReference type="EMBL" id="AKI96616.1"/>
    </source>
</evidence>
<dbReference type="RefSeq" id="WP_047753751.1">
    <property type="nucleotide sequence ID" value="NZ_CASWEU010000011.1"/>
</dbReference>
<evidence type="ECO:0000313" key="2">
    <source>
        <dbReference type="Proteomes" id="UP000035159"/>
    </source>
</evidence>
<dbReference type="EMBL" id="CP011232">
    <property type="protein sequence ID" value="AKI96616.1"/>
    <property type="molecule type" value="Genomic_DNA"/>
</dbReference>
<keyword evidence="2" id="KW-1185">Reference proteome</keyword>
<protein>
    <submittedName>
        <fullName evidence="1">Uncharacterized protein</fullName>
    </submittedName>
</protein>
<dbReference type="KEGG" id="kpf:IX53_00900"/>
<accession>A0A0G2Z967</accession>
<reference evidence="1 2" key="1">
    <citation type="submission" date="2015-04" db="EMBL/GenBank/DDBJ databases">
        <title>Complete Genome Sequence of Kosmotoga pacifica SLHLJ1.</title>
        <authorList>
            <person name="Jiang L.J."/>
            <person name="Shao Z.Z."/>
            <person name="Jebbar M."/>
        </authorList>
    </citation>
    <scope>NUCLEOTIDE SEQUENCE [LARGE SCALE GENOMIC DNA]</scope>
    <source>
        <strain evidence="1 2">SLHLJ1</strain>
    </source>
</reference>
<dbReference type="OrthoDB" id="46133at2"/>
<proteinExistence type="predicted"/>
<dbReference type="PATRIC" id="fig|1330330.3.peg.173"/>